<feature type="domain" description="IrrE N-terminal-like" evidence="1">
    <location>
        <begin position="31"/>
        <end position="129"/>
    </location>
</feature>
<organism evidence="2 3">
    <name type="scientific">Gordonia phage Jace</name>
    <dbReference type="NCBI Taxonomy" id="2182360"/>
    <lineage>
        <taxon>Viruses</taxon>
        <taxon>Duplodnaviria</taxon>
        <taxon>Heunggongvirae</taxon>
        <taxon>Uroviricota</taxon>
        <taxon>Caudoviricetes</taxon>
        <taxon>Jacevirus</taxon>
        <taxon>Jacevirus jace</taxon>
    </lineage>
</organism>
<accession>A0A2U8UJ77</accession>
<evidence type="ECO:0000313" key="2">
    <source>
        <dbReference type="EMBL" id="AWN03648.1"/>
    </source>
</evidence>
<protein>
    <submittedName>
        <fullName evidence="2">Helix-turn-helix DNA binding protein</fullName>
    </submittedName>
</protein>
<reference evidence="2 3" key="1">
    <citation type="submission" date="2018-03" db="EMBL/GenBank/DDBJ databases">
        <authorList>
            <person name="Garlena R.A."/>
            <person name="Russell D.A."/>
            <person name="Pope W.H."/>
            <person name="Jacobs-Sera D."/>
            <person name="Hatfull G.F."/>
        </authorList>
    </citation>
    <scope>NUCLEOTIDE SEQUENCE [LARGE SCALE GENOMIC DNA]</scope>
</reference>
<name>A0A2U8UJ77_9CAUD</name>
<dbReference type="InterPro" id="IPR010359">
    <property type="entry name" value="IrrE_HExxH"/>
</dbReference>
<dbReference type="EMBL" id="MH153804">
    <property type="protein sequence ID" value="AWN03648.1"/>
    <property type="molecule type" value="Genomic_DNA"/>
</dbReference>
<dbReference type="KEGG" id="vg:54992192"/>
<dbReference type="Proteomes" id="UP000246975">
    <property type="component" value="Segment"/>
</dbReference>
<evidence type="ECO:0000313" key="3">
    <source>
        <dbReference type="Proteomes" id="UP000246975"/>
    </source>
</evidence>
<keyword evidence="3" id="KW-1185">Reference proteome</keyword>
<dbReference type="RefSeq" id="YP_009801673.1">
    <property type="nucleotide sequence ID" value="NC_047974.1"/>
</dbReference>
<sequence>MIRATPDYNPWTDLASRYDLHVDVHTLTRADGYLVTDHKAILLGDHLSRIEQAEALAHMLAHVDLKHRYISRDRPGRAAFVAQREQTAAVVAASRLVDPKAMFEALRNNTTATGAAEELGVSITTLQVRHGLLSASDRDMLQRNGFDVDWPTPVGVVPFICGLVDLSVERAYRRAENAPDVYLCGHLALAG</sequence>
<dbReference type="GeneID" id="54992192"/>
<gene>
    <name evidence="2" type="primary">27</name>
    <name evidence="2" type="ORF">PBI_JACE_27</name>
</gene>
<evidence type="ECO:0000259" key="1">
    <source>
        <dbReference type="Pfam" id="PF06114"/>
    </source>
</evidence>
<proteinExistence type="predicted"/>
<dbReference type="Pfam" id="PF06114">
    <property type="entry name" value="Peptidase_M78"/>
    <property type="match status" value="1"/>
</dbReference>